<protein>
    <submittedName>
        <fullName evidence="1">Retroviral-like aspartic protease family protein</fullName>
    </submittedName>
</protein>
<gene>
    <name evidence="1" type="ORF">K4L44_17590</name>
</gene>
<evidence type="ECO:0000313" key="2">
    <source>
        <dbReference type="Proteomes" id="UP000826212"/>
    </source>
</evidence>
<accession>A0AC61NNW6</accession>
<dbReference type="Proteomes" id="UP000826212">
    <property type="component" value="Chromosome"/>
</dbReference>
<name>A0AC61NNW6_9BACT</name>
<evidence type="ECO:0000313" key="1">
    <source>
        <dbReference type="EMBL" id="QZE14299.1"/>
    </source>
</evidence>
<organism evidence="1 2">
    <name type="scientific">Halosquirtibacter laminarini</name>
    <dbReference type="NCBI Taxonomy" id="3374600"/>
    <lineage>
        <taxon>Bacteria</taxon>
        <taxon>Pseudomonadati</taxon>
        <taxon>Bacteroidota</taxon>
        <taxon>Bacteroidia</taxon>
        <taxon>Marinilabiliales</taxon>
        <taxon>Prolixibacteraceae</taxon>
        <taxon>Halosquirtibacter</taxon>
    </lineage>
</organism>
<sequence length="145" mass="16367">MNWKYSRREFPIEVVNIDEDGVHIVCKNRLAPGYWWIIDTGASTSVIDTNCSDHFEIVFESTTQAAVGVLENQVETKKGNAQIIDIEGHLFENIDCVVIPLNHVNEIYQTQADIKICGIIGCDLLVDNKAVIDLAKLKIRLKNIR</sequence>
<proteinExistence type="predicted"/>
<reference evidence="1" key="1">
    <citation type="submission" date="2021-08" db="EMBL/GenBank/DDBJ databases">
        <title>Novel anaerobic bacterium isolated from sea squirt in East Sea, Republic of Korea.</title>
        <authorList>
            <person name="Nguyen T.H."/>
            <person name="Li Z."/>
            <person name="Lee Y.-J."/>
            <person name="Ko J."/>
            <person name="Kim S.-G."/>
        </authorList>
    </citation>
    <scope>NUCLEOTIDE SEQUENCE</scope>
    <source>
        <strain evidence="1">KCTC 25031</strain>
    </source>
</reference>
<dbReference type="EMBL" id="CP081303">
    <property type="protein sequence ID" value="QZE14299.1"/>
    <property type="molecule type" value="Genomic_DNA"/>
</dbReference>
<keyword evidence="2" id="KW-1185">Reference proteome</keyword>